<evidence type="ECO:0000256" key="8">
    <source>
        <dbReference type="PIRNR" id="PIRNR037125"/>
    </source>
</evidence>
<comment type="similarity">
    <text evidence="2 8">Belongs to the NOB1 family.</text>
</comment>
<evidence type="ECO:0000259" key="11">
    <source>
        <dbReference type="Pfam" id="PF08772"/>
    </source>
</evidence>
<dbReference type="GO" id="GO:0031981">
    <property type="term" value="C:nuclear lumen"/>
    <property type="evidence" value="ECO:0007669"/>
    <property type="project" value="UniProtKB-ARBA"/>
</dbReference>
<dbReference type="Pfam" id="PF17146">
    <property type="entry name" value="PIN_6"/>
    <property type="match status" value="1"/>
</dbReference>
<evidence type="ECO:0000313" key="13">
    <source>
        <dbReference type="EMBL" id="JAI59491.1"/>
    </source>
</evidence>
<dbReference type="InterPro" id="IPR014881">
    <property type="entry name" value="NOB1_Zn-bd"/>
</dbReference>
<dbReference type="InterPro" id="IPR036283">
    <property type="entry name" value="NOB1_Zf-like_sf"/>
</dbReference>
<evidence type="ECO:0000256" key="9">
    <source>
        <dbReference type="PIRSR" id="PIRSR037125-1"/>
    </source>
</evidence>
<feature type="compositionally biased region" description="Basic and acidic residues" evidence="10">
    <location>
        <begin position="275"/>
        <end position="302"/>
    </location>
</feature>
<dbReference type="InterPro" id="IPR036282">
    <property type="entry name" value="Glutathione-S-Trfase_C_sf"/>
</dbReference>
<name>A0A0P4VUI1_SCYOL</name>
<evidence type="ECO:0000256" key="7">
    <source>
        <dbReference type="ARBA" id="ARBA00023242"/>
    </source>
</evidence>
<keyword evidence="7 8" id="KW-0539">Nucleus</keyword>
<dbReference type="GO" id="GO:0004521">
    <property type="term" value="F:RNA endonuclease activity"/>
    <property type="evidence" value="ECO:0007669"/>
    <property type="project" value="UniProtKB-UniRule"/>
</dbReference>
<evidence type="ECO:0000256" key="2">
    <source>
        <dbReference type="ARBA" id="ARBA00005858"/>
    </source>
</evidence>
<dbReference type="PANTHER" id="PTHR12814:SF2">
    <property type="entry name" value="RNA-BINDING PROTEIN NOB1"/>
    <property type="match status" value="1"/>
</dbReference>
<dbReference type="PANTHER" id="PTHR12814">
    <property type="entry name" value="RNA-BINDING PROTEIN NOB1"/>
    <property type="match status" value="1"/>
</dbReference>
<keyword evidence="3" id="KW-0540">Nuclease</keyword>
<feature type="region of interest" description="Disordered" evidence="10">
    <location>
        <begin position="273"/>
        <end position="346"/>
    </location>
</feature>
<dbReference type="EMBL" id="GDRN01095524">
    <property type="protein sequence ID" value="JAI59491.1"/>
    <property type="molecule type" value="Transcribed_RNA"/>
</dbReference>
<dbReference type="FunFam" id="3.40.50.1010:FF:000020">
    <property type="entry name" value="20S-pre-rRNA D-site endonuclease NOB1"/>
    <property type="match status" value="1"/>
</dbReference>
<feature type="region of interest" description="Disordered" evidence="10">
    <location>
        <begin position="489"/>
        <end position="511"/>
    </location>
</feature>
<proteinExistence type="inferred from homology"/>
<dbReference type="InterPro" id="IPR033411">
    <property type="entry name" value="Ribonuclease_PIN"/>
</dbReference>
<evidence type="ECO:0000259" key="12">
    <source>
        <dbReference type="Pfam" id="PF17146"/>
    </source>
</evidence>
<dbReference type="InterPro" id="IPR017117">
    <property type="entry name" value="Nob1_euk"/>
</dbReference>
<evidence type="ECO:0000256" key="10">
    <source>
        <dbReference type="SAM" id="MobiDB-lite"/>
    </source>
</evidence>
<dbReference type="GO" id="GO:0046872">
    <property type="term" value="F:metal ion binding"/>
    <property type="evidence" value="ECO:0007669"/>
    <property type="project" value="UniProtKB-UniRule"/>
</dbReference>
<feature type="compositionally biased region" description="Basic and acidic residues" evidence="10">
    <location>
        <begin position="313"/>
        <end position="325"/>
    </location>
</feature>
<protein>
    <recommendedName>
        <fullName evidence="8">RNA-binding protein NOB1</fullName>
    </recommendedName>
</protein>
<evidence type="ECO:0000256" key="5">
    <source>
        <dbReference type="ARBA" id="ARBA00022801"/>
    </source>
</evidence>
<comment type="subcellular location">
    <subcellularLocation>
        <location evidence="1 8">Nucleus</location>
    </subcellularLocation>
</comment>
<dbReference type="AlphaFoldDB" id="A0A0P4VUI1"/>
<reference evidence="13" key="1">
    <citation type="submission" date="2015-09" db="EMBL/GenBank/DDBJ databases">
        <title>Scylla olivacea transcriptome.</title>
        <authorList>
            <person name="Ikhwanuddin M."/>
        </authorList>
    </citation>
    <scope>NUCLEOTIDE SEQUENCE</scope>
</reference>
<feature type="binding site" evidence="9">
    <location>
        <position position="433"/>
    </location>
    <ligand>
        <name>Zn(2+)</name>
        <dbReference type="ChEBI" id="CHEBI:29105"/>
    </ligand>
</feature>
<dbReference type="InterPro" id="IPR039907">
    <property type="entry name" value="NOB1"/>
</dbReference>
<dbReference type="GO" id="GO:0030688">
    <property type="term" value="C:preribosome, small subunit precursor"/>
    <property type="evidence" value="ECO:0007669"/>
    <property type="project" value="TreeGrafter"/>
</dbReference>
<dbReference type="GO" id="GO:0030490">
    <property type="term" value="P:maturation of SSU-rRNA"/>
    <property type="evidence" value="ECO:0007669"/>
    <property type="project" value="TreeGrafter"/>
</dbReference>
<dbReference type="Gene3D" id="6.20.210.10">
    <property type="entry name" value="Nin one binding (NOB1), Zn-ribbon-like"/>
    <property type="match status" value="1"/>
</dbReference>
<feature type="binding site" evidence="9">
    <location>
        <position position="430"/>
    </location>
    <ligand>
        <name>Zn(2+)</name>
        <dbReference type="ChEBI" id="CHEBI:29105"/>
    </ligand>
</feature>
<feature type="compositionally biased region" description="Basic residues" evidence="10">
    <location>
        <begin position="494"/>
        <end position="504"/>
    </location>
</feature>
<dbReference type="SUPFAM" id="SSF47616">
    <property type="entry name" value="GST C-terminal domain-like"/>
    <property type="match status" value="1"/>
</dbReference>
<dbReference type="GO" id="GO:0016787">
    <property type="term" value="F:hydrolase activity"/>
    <property type="evidence" value="ECO:0007669"/>
    <property type="project" value="UniProtKB-KW"/>
</dbReference>
<evidence type="ECO:0000256" key="3">
    <source>
        <dbReference type="ARBA" id="ARBA00022722"/>
    </source>
</evidence>
<dbReference type="Pfam" id="PF08772">
    <property type="entry name" value="Zn_ribbon_NOB1"/>
    <property type="match status" value="1"/>
</dbReference>
<feature type="binding site" evidence="9">
    <location>
        <position position="418"/>
    </location>
    <ligand>
        <name>Zn(2+)</name>
        <dbReference type="ChEBI" id="CHEBI:29105"/>
    </ligand>
</feature>
<feature type="domain" description="Ribonuclease PIN" evidence="12">
    <location>
        <begin position="6"/>
        <end position="92"/>
    </location>
</feature>
<keyword evidence="6 8" id="KW-0862">Zinc</keyword>
<accession>A0A0P4VUI1</accession>
<organism evidence="13">
    <name type="scientific">Scylla olivacea</name>
    <name type="common">Orange mud crab</name>
    <name type="synonym">Cancer olivacea</name>
    <dbReference type="NCBI Taxonomy" id="85551"/>
    <lineage>
        <taxon>Eukaryota</taxon>
        <taxon>Metazoa</taxon>
        <taxon>Ecdysozoa</taxon>
        <taxon>Arthropoda</taxon>
        <taxon>Crustacea</taxon>
        <taxon>Multicrustacea</taxon>
        <taxon>Malacostraca</taxon>
        <taxon>Eumalacostraca</taxon>
        <taxon>Eucarida</taxon>
        <taxon>Decapoda</taxon>
        <taxon>Pleocyemata</taxon>
        <taxon>Brachyura</taxon>
        <taxon>Eubrachyura</taxon>
        <taxon>Portunoidea</taxon>
        <taxon>Portunidae</taxon>
        <taxon>Portuninae</taxon>
        <taxon>Scylla</taxon>
    </lineage>
</organism>
<keyword evidence="5" id="KW-0378">Hydrolase</keyword>
<comment type="function">
    <text evidence="8">May play a role in mRNA degradation.</text>
</comment>
<evidence type="ECO:0000256" key="6">
    <source>
        <dbReference type="ARBA" id="ARBA00022833"/>
    </source>
</evidence>
<dbReference type="CDD" id="cd09876">
    <property type="entry name" value="PIN_Nob1-like"/>
    <property type="match status" value="1"/>
</dbReference>
<feature type="binding site" evidence="9">
    <location>
        <position position="415"/>
    </location>
    <ligand>
        <name>Zn(2+)</name>
        <dbReference type="ChEBI" id="CHEBI:29105"/>
    </ligand>
</feature>
<sequence>MKPQYLVVDTAALVKYVPLWEYGEKLCSVPEVISEIRDKEARQRLEALPFPITMRQPQPHSIKFVNEFSKKTGDYASLSLADIKVLALTYELEVEVQGGSSHLNSEPHKIITEGAVTKAHQKEEFNNPPEQCEDEQCEERLDPLRDTNPPIDTGTRTSDTLMDRHLMALDTFLLDHSYITGYTLSTADLTLQQSIMKQYPQLYIEPQSKCKIMELYMHEAFPLPLPDLFPHLSRWVTHIGSISEGEASMLPRSDRTVDEILRALLQLLKEEEEAEKCPLREDTEADDTQTHESPEPGEEERNCTSQENEEDSDSKTDTAENKGEEESNENEEDKEDTDDNDDGGGWITCENIKKHKGKRNIFGHVEEEVEEEKDVQVACITGDFSMQNVLKHIGLSVMGVDGRLIKQLKTYILRCHACFRTTSIMDKIFCPHCGNKTLKKVSVTLDPDGTQRIWINTKRPINKKGMKYSLPTPKGGKHGRNPILVADQREAKKSSSKMSRKKINPLHEDYNPDQTPFAVRDVYSRAAQLGYIGGKNHHHFYWEKRNPNEPQRRTGKK</sequence>
<dbReference type="SUPFAM" id="SSF144206">
    <property type="entry name" value="NOB1 zinc finger-like"/>
    <property type="match status" value="1"/>
</dbReference>
<evidence type="ECO:0000256" key="4">
    <source>
        <dbReference type="ARBA" id="ARBA00022723"/>
    </source>
</evidence>
<dbReference type="PIRSF" id="PIRSF037125">
    <property type="entry name" value="D-site_20S_pre-rRNA_nuclease"/>
    <property type="match status" value="1"/>
</dbReference>
<feature type="compositionally biased region" description="Acidic residues" evidence="10">
    <location>
        <begin position="326"/>
        <end position="342"/>
    </location>
</feature>
<keyword evidence="4 8" id="KW-0479">Metal-binding</keyword>
<dbReference type="Gene3D" id="3.40.50.1010">
    <property type="entry name" value="5'-nuclease"/>
    <property type="match status" value="1"/>
</dbReference>
<dbReference type="GO" id="GO:0005737">
    <property type="term" value="C:cytoplasm"/>
    <property type="evidence" value="ECO:0007669"/>
    <property type="project" value="UniProtKB-ARBA"/>
</dbReference>
<feature type="domain" description="Nin one binding (NOB1) Zn-ribbon-like" evidence="11">
    <location>
        <begin position="405"/>
        <end position="476"/>
    </location>
</feature>
<evidence type="ECO:0000256" key="1">
    <source>
        <dbReference type="ARBA" id="ARBA00004123"/>
    </source>
</evidence>